<gene>
    <name evidence="1" type="ORF">PP101_20</name>
</gene>
<proteinExistence type="predicted"/>
<name>A0A1J0MF41_9CAUD</name>
<reference evidence="2" key="1">
    <citation type="submission" date="2016-11" db="EMBL/GenBank/DDBJ databases">
        <authorList>
            <person name="Shneider M.M."/>
            <person name="Kabanova A.P."/>
            <person name="Vo T.N.H."/>
            <person name="Korzhenkov A."/>
            <person name="Samarov N.I."/>
            <person name="Toshchakov S.V."/>
            <person name="Miroshnikov K.K."/>
            <person name="Ignatov A.N."/>
            <person name="Kulikov E.E."/>
            <person name="Miroshnikov K.A."/>
        </authorList>
    </citation>
    <scope>NUCLEOTIDE SEQUENCE [LARGE SCALE GENOMIC DNA]</scope>
</reference>
<accession>A0A1J0MF41</accession>
<dbReference type="EMBL" id="KY087898">
    <property type="protein sequence ID" value="APD19740.1"/>
    <property type="molecule type" value="Genomic_DNA"/>
</dbReference>
<dbReference type="Proteomes" id="UP000224355">
    <property type="component" value="Segment"/>
</dbReference>
<evidence type="ECO:0000313" key="2">
    <source>
        <dbReference type="Proteomes" id="UP000224355"/>
    </source>
</evidence>
<keyword evidence="2" id="KW-1185">Reference proteome</keyword>
<protein>
    <submittedName>
        <fullName evidence="1">Uncharacterized protein</fullName>
    </submittedName>
</protein>
<organism evidence="1 2">
    <name type="scientific">Pectobacterium phage PP101</name>
    <dbReference type="NCBI Taxonomy" id="1916414"/>
    <lineage>
        <taxon>Viruses</taxon>
        <taxon>Duplodnaviria</taxon>
        <taxon>Heunggongvirae</taxon>
        <taxon>Uroviricota</taxon>
        <taxon>Caudoviricetes</taxon>
        <taxon>Chaseviridae</taxon>
        <taxon>Cleopatravirinae</taxon>
        <taxon>Suwonvirus</taxon>
        <taxon>Suwonvirus PP101</taxon>
    </lineage>
</organism>
<sequence>MLSIQEIPDAIAKATKAVDKLTKDVAIVRECLHEQADVCMQTHTADVWFQLPTADILKKLLADLEKAKAVLKTLTDLQTLLNTTLSDALKGK</sequence>
<reference evidence="1 2" key="2">
    <citation type="submission" date="2018-04" db="EMBL/GenBank/DDBJ databases">
        <authorList>
            <person name="Shneider M.M."/>
            <person name="Kabanova A.P."/>
            <person name="Vo T.N.H."/>
            <person name="Korzhenkov A."/>
            <person name="Samarov N.I."/>
            <person name="Toshchakov S.V."/>
            <person name="Miroshnikov K.K."/>
            <person name="Ignatov A.N."/>
            <person name="Kulikov E.E."/>
            <person name="Miroshnikov K.A."/>
        </authorList>
    </citation>
    <scope>NUCLEOTIDE SEQUENCE [LARGE SCALE GENOMIC DNA]</scope>
</reference>
<evidence type="ECO:0000313" key="1">
    <source>
        <dbReference type="EMBL" id="APD19740.1"/>
    </source>
</evidence>